<dbReference type="STRING" id="4232.A0A251U5S0"/>
<protein>
    <submittedName>
        <fullName evidence="1 2">Ankyrin repeat-containing domain-containing protein</fullName>
    </submittedName>
</protein>
<dbReference type="Gene3D" id="1.25.40.20">
    <property type="entry name" value="Ankyrin repeat-containing domain"/>
    <property type="match status" value="1"/>
</dbReference>
<dbReference type="InterPro" id="IPR002110">
    <property type="entry name" value="Ankyrin_rpt"/>
</dbReference>
<proteinExistence type="predicted"/>
<dbReference type="InParanoid" id="A0A251U5S0"/>
<dbReference type="SUPFAM" id="SSF48403">
    <property type="entry name" value="Ankyrin repeat"/>
    <property type="match status" value="1"/>
</dbReference>
<dbReference type="PANTHER" id="PTHR47303">
    <property type="match status" value="1"/>
</dbReference>
<dbReference type="EMBL" id="CM007897">
    <property type="protein sequence ID" value="OTG18122.1"/>
    <property type="molecule type" value="Genomic_DNA"/>
</dbReference>
<sequence length="234" mass="26238">MNQMTFDKESSMANTMKHEQTIDIPDASMASRSDLLGNREEYLNLVVPLYQASLSGDWETAKIIFDERRDLVQYDVMENLGTALHVAATSEETKQTLNFVKNLVNMMTREELELKNKLGNTAFYVACVFGNTKMAKIMMEKNNALSTIRGSHEYLPSSASALAGKQWRSLTRMTGGSKTYIPKKFYRTGGSKTYTPKNFYTKTTYITLLSEKFGGSGAPPRPFYPSPMPGNTAQ</sequence>
<dbReference type="InterPro" id="IPR036770">
    <property type="entry name" value="Ankyrin_rpt-contain_sf"/>
</dbReference>
<dbReference type="AlphaFoldDB" id="A0A251U5S0"/>
<evidence type="ECO:0000313" key="3">
    <source>
        <dbReference type="Proteomes" id="UP000215914"/>
    </source>
</evidence>
<reference evidence="2" key="2">
    <citation type="submission" date="2017-02" db="EMBL/GenBank/DDBJ databases">
        <title>Sunflower complete genome.</title>
        <authorList>
            <person name="Langlade N."/>
            <person name="Munos S."/>
        </authorList>
    </citation>
    <scope>NUCLEOTIDE SEQUENCE [LARGE SCALE GENOMIC DNA]</scope>
    <source>
        <tissue evidence="2">Leaves</tissue>
    </source>
</reference>
<keyword evidence="3" id="KW-1185">Reference proteome</keyword>
<reference evidence="1" key="3">
    <citation type="submission" date="2020-06" db="EMBL/GenBank/DDBJ databases">
        <title>Helianthus annuus Genome sequencing and assembly Release 2.</title>
        <authorList>
            <person name="Gouzy J."/>
            <person name="Langlade N."/>
            <person name="Munos S."/>
        </authorList>
    </citation>
    <scope>NUCLEOTIDE SEQUENCE</scope>
    <source>
        <tissue evidence="1">Leaves</tissue>
    </source>
</reference>
<accession>A0A251U5S0</accession>
<dbReference type="Proteomes" id="UP000215914">
    <property type="component" value="Chromosome 8"/>
</dbReference>
<reference evidence="1 3" key="1">
    <citation type="journal article" date="2017" name="Nature">
        <title>The sunflower genome provides insights into oil metabolism, flowering and Asterid evolution.</title>
        <authorList>
            <person name="Badouin H."/>
            <person name="Gouzy J."/>
            <person name="Grassa C.J."/>
            <person name="Murat F."/>
            <person name="Staton S.E."/>
            <person name="Cottret L."/>
            <person name="Lelandais-Briere C."/>
            <person name="Owens G.L."/>
            <person name="Carrere S."/>
            <person name="Mayjonade B."/>
            <person name="Legrand L."/>
            <person name="Gill N."/>
            <person name="Kane N.C."/>
            <person name="Bowers J.E."/>
            <person name="Hubner S."/>
            <person name="Bellec A."/>
            <person name="Berard A."/>
            <person name="Berges H."/>
            <person name="Blanchet N."/>
            <person name="Boniface M.C."/>
            <person name="Brunel D."/>
            <person name="Catrice O."/>
            <person name="Chaidir N."/>
            <person name="Claudel C."/>
            <person name="Donnadieu C."/>
            <person name="Faraut T."/>
            <person name="Fievet G."/>
            <person name="Helmstetter N."/>
            <person name="King M."/>
            <person name="Knapp S.J."/>
            <person name="Lai Z."/>
            <person name="Le Paslier M.C."/>
            <person name="Lippi Y."/>
            <person name="Lorenzon L."/>
            <person name="Mandel J.R."/>
            <person name="Marage G."/>
            <person name="Marchand G."/>
            <person name="Marquand E."/>
            <person name="Bret-Mestries E."/>
            <person name="Morien E."/>
            <person name="Nambeesan S."/>
            <person name="Nguyen T."/>
            <person name="Pegot-Espagnet P."/>
            <person name="Pouilly N."/>
            <person name="Raftis F."/>
            <person name="Sallet E."/>
            <person name="Schiex T."/>
            <person name="Thomas J."/>
            <person name="Vandecasteele C."/>
            <person name="Vares D."/>
            <person name="Vear F."/>
            <person name="Vautrin S."/>
            <person name="Crespi M."/>
            <person name="Mangin B."/>
            <person name="Burke J.M."/>
            <person name="Salse J."/>
            <person name="Munos S."/>
            <person name="Vincourt P."/>
            <person name="Rieseberg L.H."/>
            <person name="Langlade N.B."/>
        </authorList>
    </citation>
    <scope>NUCLEOTIDE SEQUENCE [LARGE SCALE GENOMIC DNA]</scope>
    <source>
        <strain evidence="3">cv. SF193</strain>
        <tissue evidence="1">Leaves</tissue>
    </source>
</reference>
<organism evidence="2 3">
    <name type="scientific">Helianthus annuus</name>
    <name type="common">Common sunflower</name>
    <dbReference type="NCBI Taxonomy" id="4232"/>
    <lineage>
        <taxon>Eukaryota</taxon>
        <taxon>Viridiplantae</taxon>
        <taxon>Streptophyta</taxon>
        <taxon>Embryophyta</taxon>
        <taxon>Tracheophyta</taxon>
        <taxon>Spermatophyta</taxon>
        <taxon>Magnoliopsida</taxon>
        <taxon>eudicotyledons</taxon>
        <taxon>Gunneridae</taxon>
        <taxon>Pentapetalae</taxon>
        <taxon>asterids</taxon>
        <taxon>campanulids</taxon>
        <taxon>Asterales</taxon>
        <taxon>Asteraceae</taxon>
        <taxon>Asteroideae</taxon>
        <taxon>Heliantheae alliance</taxon>
        <taxon>Heliantheae</taxon>
        <taxon>Helianthus</taxon>
    </lineage>
</organism>
<gene>
    <name evidence="2" type="ORF">HannXRQ_Chr08g0219681</name>
    <name evidence="1" type="ORF">HanXRQr2_Chr08g0331621</name>
</gene>
<evidence type="ECO:0000313" key="1">
    <source>
        <dbReference type="EMBL" id="KAF5794746.1"/>
    </source>
</evidence>
<evidence type="ECO:0000313" key="2">
    <source>
        <dbReference type="EMBL" id="OTG18122.1"/>
    </source>
</evidence>
<dbReference type="PANTHER" id="PTHR47303:SF1">
    <property type="entry name" value="NF-KAPPA-B INHIBITOR BETA"/>
    <property type="match status" value="1"/>
</dbReference>
<dbReference type="EMBL" id="MNCJ02000323">
    <property type="protein sequence ID" value="KAF5794746.1"/>
    <property type="molecule type" value="Genomic_DNA"/>
</dbReference>
<name>A0A251U5S0_HELAN</name>
<dbReference type="Gramene" id="mRNA:HanXRQr2_Chr08g0331621">
    <property type="protein sequence ID" value="mRNA:HanXRQr2_Chr08g0331621"/>
    <property type="gene ID" value="HanXRQr2_Chr08g0331621"/>
</dbReference>
<dbReference type="Pfam" id="PF12796">
    <property type="entry name" value="Ank_2"/>
    <property type="match status" value="1"/>
</dbReference>